<feature type="active site" evidence="2">
    <location>
        <position position="215"/>
    </location>
</feature>
<dbReference type="AlphaFoldDB" id="E3D0S5"/>
<dbReference type="PANTHER" id="PTHR13504:SF38">
    <property type="entry name" value="FIDO DOMAIN-CONTAINING PROTEIN"/>
    <property type="match status" value="1"/>
</dbReference>
<feature type="region of interest" description="Disordered" evidence="4">
    <location>
        <begin position="382"/>
        <end position="415"/>
    </location>
</feature>
<evidence type="ECO:0000313" key="6">
    <source>
        <dbReference type="EMBL" id="EFQ24813.1"/>
    </source>
</evidence>
<dbReference type="GO" id="GO:0005524">
    <property type="term" value="F:ATP binding"/>
    <property type="evidence" value="ECO:0007669"/>
    <property type="project" value="UniProtKB-KW"/>
</dbReference>
<dbReference type="InterPro" id="IPR036390">
    <property type="entry name" value="WH_DNA-bd_sf"/>
</dbReference>
<dbReference type="PANTHER" id="PTHR13504">
    <property type="entry name" value="FIDO DOMAIN-CONTAINING PROTEIN DDB_G0283145"/>
    <property type="match status" value="1"/>
</dbReference>
<keyword evidence="1" id="KW-0547">Nucleotide-binding</keyword>
<evidence type="ECO:0000256" key="1">
    <source>
        <dbReference type="PIRSR" id="PIRSR038925-1"/>
    </source>
</evidence>
<dbReference type="PIRSF" id="PIRSF038925">
    <property type="entry name" value="AMP-prot_trans"/>
    <property type="match status" value="1"/>
</dbReference>
<dbReference type="PROSITE" id="PS51459">
    <property type="entry name" value="FIDO"/>
    <property type="match status" value="1"/>
</dbReference>
<reference evidence="6 7" key="1">
    <citation type="journal article" date="2010" name="Stand. Genomic Sci.">
        <title>Non-contiguous finished genome sequence of Aminomonas paucivorans type strain (GLU-3).</title>
        <authorList>
            <person name="Pitluck S."/>
            <person name="Yasawong M."/>
            <person name="Held B."/>
            <person name="Lapidus A."/>
            <person name="Nolan M."/>
            <person name="Copeland A."/>
            <person name="Lucas S."/>
            <person name="Del Rio T.G."/>
            <person name="Tice H."/>
            <person name="Cheng J.F."/>
            <person name="Chertkov O."/>
            <person name="Goodwin L."/>
            <person name="Tapia R."/>
            <person name="Han C."/>
            <person name="Liolios K."/>
            <person name="Ivanova N."/>
            <person name="Mavromatis K."/>
            <person name="Ovchinnikova G."/>
            <person name="Pati A."/>
            <person name="Chen A."/>
            <person name="Palaniappan K."/>
            <person name="Land M."/>
            <person name="Hauser L."/>
            <person name="Chang Y.J."/>
            <person name="Jeffries C.D."/>
            <person name="Pukall R."/>
            <person name="Spring S."/>
            <person name="Rohde M."/>
            <person name="Sikorski J."/>
            <person name="Goker M."/>
            <person name="Woyke T."/>
            <person name="Bristow J."/>
            <person name="Eisen J.A."/>
            <person name="Markowitz V."/>
            <person name="Hugenholtz P."/>
            <person name="Kyrpides N.C."/>
            <person name="Klenk H.P."/>
        </authorList>
    </citation>
    <scope>NUCLEOTIDE SEQUENCE [LARGE SCALE GENOMIC DNA]</scope>
    <source>
        <strain evidence="6 7">DSM 12260</strain>
    </source>
</reference>
<feature type="binding site" evidence="3">
    <location>
        <begin position="219"/>
        <end position="226"/>
    </location>
    <ligand>
        <name>ATP</name>
        <dbReference type="ChEBI" id="CHEBI:30616"/>
    </ligand>
</feature>
<dbReference type="Pfam" id="PF02661">
    <property type="entry name" value="Fic"/>
    <property type="match status" value="1"/>
</dbReference>
<dbReference type="HOGENOM" id="CLU_047250_1_1_0"/>
<dbReference type="PaxDb" id="584708-Apau_2406"/>
<keyword evidence="7" id="KW-1185">Reference proteome</keyword>
<dbReference type="RefSeq" id="WP_006302061.1">
    <property type="nucleotide sequence ID" value="NZ_CM001022.1"/>
</dbReference>
<keyword evidence="1" id="KW-0067">ATP-binding</keyword>
<accession>E3D0S5</accession>
<evidence type="ECO:0000259" key="5">
    <source>
        <dbReference type="PROSITE" id="PS51459"/>
    </source>
</evidence>
<evidence type="ECO:0000256" key="4">
    <source>
        <dbReference type="SAM" id="MobiDB-lite"/>
    </source>
</evidence>
<dbReference type="Pfam" id="PF13784">
    <property type="entry name" value="Fic_N"/>
    <property type="match status" value="1"/>
</dbReference>
<dbReference type="SUPFAM" id="SSF140931">
    <property type="entry name" value="Fic-like"/>
    <property type="match status" value="1"/>
</dbReference>
<dbReference type="InterPro" id="IPR040198">
    <property type="entry name" value="Fido_containing"/>
</dbReference>
<dbReference type="InterPro" id="IPR026287">
    <property type="entry name" value="SoFic-like"/>
</dbReference>
<feature type="binding site" evidence="3">
    <location>
        <begin position="257"/>
        <end position="258"/>
    </location>
    <ligand>
        <name>ATP</name>
        <dbReference type="ChEBI" id="CHEBI:30616"/>
    </ligand>
</feature>
<evidence type="ECO:0000313" key="7">
    <source>
        <dbReference type="Proteomes" id="UP000005096"/>
    </source>
</evidence>
<gene>
    <name evidence="6" type="ORF">Apau_2406</name>
</gene>
<feature type="domain" description="Fido" evidence="5">
    <location>
        <begin position="128"/>
        <end position="279"/>
    </location>
</feature>
<dbReference type="InterPro" id="IPR025758">
    <property type="entry name" value="Fic/DOC_N"/>
</dbReference>
<dbReference type="SUPFAM" id="SSF46785">
    <property type="entry name" value="Winged helix' DNA-binding domain"/>
    <property type="match status" value="1"/>
</dbReference>
<protein>
    <submittedName>
        <fullName evidence="6">Filamentation induced by cAMP protein Fic</fullName>
    </submittedName>
</protein>
<dbReference type="InterPro" id="IPR036597">
    <property type="entry name" value="Fido-like_dom_sf"/>
</dbReference>
<dbReference type="Proteomes" id="UP000005096">
    <property type="component" value="Chromosome"/>
</dbReference>
<feature type="binding site" evidence="1">
    <location>
        <position position="215"/>
    </location>
    <ligand>
        <name>ATP</name>
        <dbReference type="ChEBI" id="CHEBI:30616"/>
    </ligand>
</feature>
<dbReference type="EMBL" id="CM001022">
    <property type="protein sequence ID" value="EFQ24813.1"/>
    <property type="molecule type" value="Genomic_DNA"/>
</dbReference>
<proteinExistence type="predicted"/>
<feature type="binding site" evidence="1">
    <location>
        <position position="82"/>
    </location>
    <ligand>
        <name>ATP</name>
        <dbReference type="ChEBI" id="CHEBI:30616"/>
    </ligand>
</feature>
<name>E3D0S5_9BACT</name>
<sequence length="415" mass="47176">MQRENRHRAGHRIRQPEDYEAFIPSPLPPDPPLVLDNGILDLLSQADRALGRLDGSTEVLPQSDLFVYMYVRKEAVLSSQIEGTQASLTDLLEHEAREKEARSGDVGEISNYIAAMNHGLQRLKHFPLSLRLIREIHAKLLEGTRGSTRTPGEFRKTQNWIGPAGCVLAEATHVPPPPHEMMITLGDWERFVHDETPMPILIRLGLLHAQFETIHPFLDGNGRVGRLLITFLLCQKEILQRPLLYLSIFFKRNRQEYYDRLQAIRDRGDWEGWIRFFLRGIYEVSQEATETARRIVALRERHREQILNRLGGKAPNGLKLLEVLYRMPYMTVSRASEEIGVSFAAANSLARSLREAGLLAEVTAQRRNRLFRYEEYLKLFGEGTEEKETSGKGTDGEMPGSETGGSGNDENAPTE</sequence>
<evidence type="ECO:0000256" key="3">
    <source>
        <dbReference type="PIRSR" id="PIRSR640198-2"/>
    </source>
</evidence>
<dbReference type="InterPro" id="IPR003812">
    <property type="entry name" value="Fido"/>
</dbReference>
<dbReference type="STRING" id="584708.Apau_2406"/>
<organism evidence="6 7">
    <name type="scientific">Aminomonas paucivorans DSM 12260</name>
    <dbReference type="NCBI Taxonomy" id="584708"/>
    <lineage>
        <taxon>Bacteria</taxon>
        <taxon>Thermotogati</taxon>
        <taxon>Synergistota</taxon>
        <taxon>Synergistia</taxon>
        <taxon>Synergistales</taxon>
        <taxon>Synergistaceae</taxon>
        <taxon>Aminomonas</taxon>
    </lineage>
</organism>
<feature type="binding site" evidence="1">
    <location>
        <position position="257"/>
    </location>
    <ligand>
        <name>ATP</name>
        <dbReference type="ChEBI" id="CHEBI:30616"/>
    </ligand>
</feature>
<evidence type="ECO:0000256" key="2">
    <source>
        <dbReference type="PIRSR" id="PIRSR640198-1"/>
    </source>
</evidence>
<dbReference type="OrthoDB" id="5326at2"/>
<dbReference type="Gene3D" id="1.10.3290.10">
    <property type="entry name" value="Fido-like domain"/>
    <property type="match status" value="1"/>
</dbReference>
<feature type="binding site" evidence="1">
    <location>
        <begin position="220"/>
        <end position="226"/>
    </location>
    <ligand>
        <name>ATP</name>
        <dbReference type="ChEBI" id="CHEBI:30616"/>
    </ligand>
</feature>
<dbReference type="eggNOG" id="COG3177">
    <property type="taxonomic scope" value="Bacteria"/>
</dbReference>